<evidence type="ECO:0000313" key="3">
    <source>
        <dbReference type="Proteomes" id="UP000594681"/>
    </source>
</evidence>
<proteinExistence type="predicted"/>
<dbReference type="AlphaFoldDB" id="A0A7T0KF21"/>
<evidence type="ECO:0000313" key="2">
    <source>
        <dbReference type="EMBL" id="QPK78513.1"/>
    </source>
</evidence>
<dbReference type="InterPro" id="IPR040891">
    <property type="entry name" value="HEPN_SAV_6107"/>
</dbReference>
<feature type="domain" description="SAV-6107-like HEPN" evidence="1">
    <location>
        <begin position="48"/>
        <end position="132"/>
    </location>
</feature>
<reference evidence="2 3" key="1">
    <citation type="submission" date="2020-11" db="EMBL/GenBank/DDBJ databases">
        <title>Corynebacterium sp. ZJ-599.</title>
        <authorList>
            <person name="Zhou J."/>
        </authorList>
    </citation>
    <scope>NUCLEOTIDE SEQUENCE [LARGE SCALE GENOMIC DNA]</scope>
    <source>
        <strain evidence="2 3">ZJ-599</strain>
    </source>
</reference>
<dbReference type="Proteomes" id="UP000594681">
    <property type="component" value="Chromosome"/>
</dbReference>
<protein>
    <recommendedName>
        <fullName evidence="1">SAV-6107-like HEPN domain-containing protein</fullName>
    </recommendedName>
</protein>
<keyword evidence="3" id="KW-1185">Reference proteome</keyword>
<dbReference type="Pfam" id="PF18726">
    <property type="entry name" value="HEPN_SAV_6107"/>
    <property type="match status" value="1"/>
</dbReference>
<dbReference type="RefSeq" id="WP_165010219.1">
    <property type="nucleotide sequence ID" value="NZ_CP064954.1"/>
</dbReference>
<sequence>MAQVISANAQFMGRGQVVKRQRFLSQAHGLLFQARREAAAGDWPQALEFAYQAGLRTAGAWVADSPVAKRKRLPSSAWDRLALVGAEAKGWAQRFRAYGTTRSRVMSGLDDCVEAQLVLELIALAGDFLARVDGTDTLEFAGAA</sequence>
<evidence type="ECO:0000259" key="1">
    <source>
        <dbReference type="Pfam" id="PF18726"/>
    </source>
</evidence>
<dbReference type="EMBL" id="CP064954">
    <property type="protein sequence ID" value="QPK78513.1"/>
    <property type="molecule type" value="Genomic_DNA"/>
</dbReference>
<dbReference type="KEGG" id="cliz:G7Y31_08075"/>
<gene>
    <name evidence="2" type="ORF">G7Y31_08075</name>
</gene>
<organism evidence="2 3">
    <name type="scientific">Corynebacterium lizhenjunii</name>
    <dbReference type="NCBI Taxonomy" id="2709394"/>
    <lineage>
        <taxon>Bacteria</taxon>
        <taxon>Bacillati</taxon>
        <taxon>Actinomycetota</taxon>
        <taxon>Actinomycetes</taxon>
        <taxon>Mycobacteriales</taxon>
        <taxon>Corynebacteriaceae</taxon>
        <taxon>Corynebacterium</taxon>
    </lineage>
</organism>
<name>A0A7T0KF21_9CORY</name>
<accession>A0A7T0KF21</accession>